<dbReference type="InterPro" id="IPR042183">
    <property type="entry name" value="MmgE/PrpD_sf_1"/>
</dbReference>
<dbReference type="PANTHER" id="PTHR16943">
    <property type="entry name" value="2-METHYLCITRATE DEHYDRATASE-RELATED"/>
    <property type="match status" value="1"/>
</dbReference>
<evidence type="ECO:0000259" key="3">
    <source>
        <dbReference type="Pfam" id="PF19305"/>
    </source>
</evidence>
<evidence type="ECO:0000259" key="2">
    <source>
        <dbReference type="Pfam" id="PF03972"/>
    </source>
</evidence>
<dbReference type="Pfam" id="PF03972">
    <property type="entry name" value="MmgE_PrpD_N"/>
    <property type="match status" value="1"/>
</dbReference>
<dbReference type="InterPro" id="IPR005656">
    <property type="entry name" value="MmgE_PrpD"/>
</dbReference>
<dbReference type="Pfam" id="PF19305">
    <property type="entry name" value="MmgE_PrpD_C"/>
    <property type="match status" value="1"/>
</dbReference>
<reference evidence="5" key="1">
    <citation type="journal article" date="2019" name="Int. J. Syst. Evol. Microbiol.">
        <title>The Global Catalogue of Microorganisms (GCM) 10K type strain sequencing project: providing services to taxonomists for standard genome sequencing and annotation.</title>
        <authorList>
            <consortium name="The Broad Institute Genomics Platform"/>
            <consortium name="The Broad Institute Genome Sequencing Center for Infectious Disease"/>
            <person name="Wu L."/>
            <person name="Ma J."/>
        </authorList>
    </citation>
    <scope>NUCLEOTIDE SEQUENCE [LARGE SCALE GENOMIC DNA]</scope>
    <source>
        <strain evidence="5">CGMCC 1.12295</strain>
    </source>
</reference>
<dbReference type="InterPro" id="IPR045337">
    <property type="entry name" value="MmgE_PrpD_C"/>
</dbReference>
<dbReference type="Proteomes" id="UP001597301">
    <property type="component" value="Unassembled WGS sequence"/>
</dbReference>
<comment type="similarity">
    <text evidence="1">Belongs to the PrpD family.</text>
</comment>
<feature type="domain" description="MmgE/PrpD C-terminal" evidence="3">
    <location>
        <begin position="260"/>
        <end position="429"/>
    </location>
</feature>
<keyword evidence="5" id="KW-1185">Reference proteome</keyword>
<dbReference type="Gene3D" id="3.30.1330.120">
    <property type="entry name" value="2-methylcitrate dehydratase PrpD"/>
    <property type="match status" value="1"/>
</dbReference>
<name>A0ABW4KGK9_9BACI</name>
<dbReference type="InterPro" id="IPR036148">
    <property type="entry name" value="MmgE/PrpD_sf"/>
</dbReference>
<dbReference type="InterPro" id="IPR042188">
    <property type="entry name" value="MmgE/PrpD_sf_2"/>
</dbReference>
<evidence type="ECO:0000313" key="5">
    <source>
        <dbReference type="Proteomes" id="UP001597301"/>
    </source>
</evidence>
<dbReference type="EMBL" id="JBHUEO010000012">
    <property type="protein sequence ID" value="MFD1706341.1"/>
    <property type="molecule type" value="Genomic_DNA"/>
</dbReference>
<evidence type="ECO:0000313" key="4">
    <source>
        <dbReference type="EMBL" id="MFD1706341.1"/>
    </source>
</evidence>
<organism evidence="4 5">
    <name type="scientific">Siminovitchia sediminis</name>
    <dbReference type="NCBI Taxonomy" id="1274353"/>
    <lineage>
        <taxon>Bacteria</taxon>
        <taxon>Bacillati</taxon>
        <taxon>Bacillota</taxon>
        <taxon>Bacilli</taxon>
        <taxon>Bacillales</taxon>
        <taxon>Bacillaceae</taxon>
        <taxon>Siminovitchia</taxon>
    </lineage>
</organism>
<accession>A0ABW4KGK9</accession>
<sequence>MINKVMSFIERTNYHDIPVDAIDMAKRCLLDFIGAAYAGYQSQAASIAEQSKEWLGGEQNCTVIGADTKASPLAATFINGTLGSCLDIDDGHREAVGHPAVMVIPPILACGEMVESSTGKDLLTALVVGYEVGIRCGIVMNSNHGKLFYGSGGWGTFGSAAGAAKMLRLTGEKLKNALTIGEVYGPTAQCGKSIEAGAMTKESVGWGAVTGLFGTMMARSGFTGPNNILMDQHLYGQNVKDAFQSLGKIFEIEHIYFKRFPSCKWSHSPITAAIEIKRTYKPRVEDIDEVIIETFSKALTLNHQSPETSEAAQYSIPYTVAAALCYGKLEPSQISAQYIHNHDILELAQKVQMVSSEKFERLFPEKRPCSVTVKMKNGESYKREVHVIKGDPEDPLTWHELVDKFHDCSAPYLDKKDRMQIVEYVRNLENLNGVKDLTEKLSAVKSKVNS</sequence>
<dbReference type="InterPro" id="IPR045336">
    <property type="entry name" value="MmgE_PrpD_N"/>
</dbReference>
<dbReference type="PANTHER" id="PTHR16943:SF8">
    <property type="entry name" value="2-METHYLCITRATE DEHYDRATASE"/>
    <property type="match status" value="1"/>
</dbReference>
<feature type="domain" description="MmgE/PrpD N-terminal" evidence="2">
    <location>
        <begin position="7"/>
        <end position="236"/>
    </location>
</feature>
<dbReference type="RefSeq" id="WP_380772930.1">
    <property type="nucleotide sequence ID" value="NZ_JBHUEO010000012.1"/>
</dbReference>
<dbReference type="SUPFAM" id="SSF103378">
    <property type="entry name" value="2-methylcitrate dehydratase PrpD"/>
    <property type="match status" value="1"/>
</dbReference>
<dbReference type="Gene3D" id="1.10.4100.10">
    <property type="entry name" value="2-methylcitrate dehydratase PrpD"/>
    <property type="match status" value="1"/>
</dbReference>
<proteinExistence type="inferred from homology"/>
<evidence type="ECO:0000256" key="1">
    <source>
        <dbReference type="ARBA" id="ARBA00006174"/>
    </source>
</evidence>
<comment type="caution">
    <text evidence="4">The sequence shown here is derived from an EMBL/GenBank/DDBJ whole genome shotgun (WGS) entry which is preliminary data.</text>
</comment>
<gene>
    <name evidence="4" type="ORF">ACFSCZ_06175</name>
</gene>
<protein>
    <submittedName>
        <fullName evidence="4">MmgE/PrpD family protein</fullName>
    </submittedName>
</protein>